<comment type="caution">
    <text evidence="2">The sequence shown here is derived from an EMBL/GenBank/DDBJ whole genome shotgun (WGS) entry which is preliminary data.</text>
</comment>
<dbReference type="InterPro" id="IPR008906">
    <property type="entry name" value="HATC_C_dom"/>
</dbReference>
<evidence type="ECO:0000259" key="1">
    <source>
        <dbReference type="Pfam" id="PF05699"/>
    </source>
</evidence>
<dbReference type="Proteomes" id="UP000828390">
    <property type="component" value="Unassembled WGS sequence"/>
</dbReference>
<dbReference type="EMBL" id="JAIWYP010000012">
    <property type="protein sequence ID" value="KAH3729595.1"/>
    <property type="molecule type" value="Genomic_DNA"/>
</dbReference>
<dbReference type="SUPFAM" id="SSF53098">
    <property type="entry name" value="Ribonuclease H-like"/>
    <property type="match status" value="1"/>
</dbReference>
<feature type="domain" description="HAT C-terminal dimerisation" evidence="1">
    <location>
        <begin position="3"/>
        <end position="55"/>
    </location>
</feature>
<evidence type="ECO:0000313" key="3">
    <source>
        <dbReference type="Proteomes" id="UP000828390"/>
    </source>
</evidence>
<proteinExistence type="predicted"/>
<name>A0A9D4HST5_DREPO</name>
<reference evidence="2" key="1">
    <citation type="journal article" date="2019" name="bioRxiv">
        <title>The Genome of the Zebra Mussel, Dreissena polymorpha: A Resource for Invasive Species Research.</title>
        <authorList>
            <person name="McCartney M.A."/>
            <person name="Auch B."/>
            <person name="Kono T."/>
            <person name="Mallez S."/>
            <person name="Zhang Y."/>
            <person name="Obille A."/>
            <person name="Becker A."/>
            <person name="Abrahante J.E."/>
            <person name="Garbe J."/>
            <person name="Badalamenti J.P."/>
            <person name="Herman A."/>
            <person name="Mangelson H."/>
            <person name="Liachko I."/>
            <person name="Sullivan S."/>
            <person name="Sone E.D."/>
            <person name="Koren S."/>
            <person name="Silverstein K.A.T."/>
            <person name="Beckman K.B."/>
            <person name="Gohl D.M."/>
        </authorList>
    </citation>
    <scope>NUCLEOTIDE SEQUENCE</scope>
    <source>
        <strain evidence="2">Duluth1</strain>
        <tissue evidence="2">Whole animal</tissue>
    </source>
</reference>
<dbReference type="AlphaFoldDB" id="A0A9D4HST5"/>
<dbReference type="InterPro" id="IPR012337">
    <property type="entry name" value="RNaseH-like_sf"/>
</dbReference>
<gene>
    <name evidence="2" type="ORF">DPMN_055567</name>
</gene>
<sequence length="87" mass="9601">MDTYPHLAILSRKLSSVPATSVPSKRVFSAAGATVTKLRASLNSSSVDKLVFLHKSSEKTFTRRRVTANHSSEFIPDAANLMNRYSF</sequence>
<keyword evidence="3" id="KW-1185">Reference proteome</keyword>
<organism evidence="2 3">
    <name type="scientific">Dreissena polymorpha</name>
    <name type="common">Zebra mussel</name>
    <name type="synonym">Mytilus polymorpha</name>
    <dbReference type="NCBI Taxonomy" id="45954"/>
    <lineage>
        <taxon>Eukaryota</taxon>
        <taxon>Metazoa</taxon>
        <taxon>Spiralia</taxon>
        <taxon>Lophotrochozoa</taxon>
        <taxon>Mollusca</taxon>
        <taxon>Bivalvia</taxon>
        <taxon>Autobranchia</taxon>
        <taxon>Heteroconchia</taxon>
        <taxon>Euheterodonta</taxon>
        <taxon>Imparidentia</taxon>
        <taxon>Neoheterodontei</taxon>
        <taxon>Myida</taxon>
        <taxon>Dreissenoidea</taxon>
        <taxon>Dreissenidae</taxon>
        <taxon>Dreissena</taxon>
    </lineage>
</organism>
<accession>A0A9D4HST5</accession>
<dbReference type="Pfam" id="PF05699">
    <property type="entry name" value="Dimer_Tnp_hAT"/>
    <property type="match status" value="1"/>
</dbReference>
<reference evidence="2" key="2">
    <citation type="submission" date="2020-11" db="EMBL/GenBank/DDBJ databases">
        <authorList>
            <person name="McCartney M.A."/>
            <person name="Auch B."/>
            <person name="Kono T."/>
            <person name="Mallez S."/>
            <person name="Becker A."/>
            <person name="Gohl D.M."/>
            <person name="Silverstein K.A.T."/>
            <person name="Koren S."/>
            <person name="Bechman K.B."/>
            <person name="Herman A."/>
            <person name="Abrahante J.E."/>
            <person name="Garbe J."/>
        </authorList>
    </citation>
    <scope>NUCLEOTIDE SEQUENCE</scope>
    <source>
        <strain evidence="2">Duluth1</strain>
        <tissue evidence="2">Whole animal</tissue>
    </source>
</reference>
<evidence type="ECO:0000313" key="2">
    <source>
        <dbReference type="EMBL" id="KAH3729595.1"/>
    </source>
</evidence>
<dbReference type="GO" id="GO:0046983">
    <property type="term" value="F:protein dimerization activity"/>
    <property type="evidence" value="ECO:0007669"/>
    <property type="project" value="InterPro"/>
</dbReference>
<protein>
    <recommendedName>
        <fullName evidence="1">HAT C-terminal dimerisation domain-containing protein</fullName>
    </recommendedName>
</protein>